<keyword evidence="3" id="KW-1185">Reference proteome</keyword>
<feature type="region of interest" description="Disordered" evidence="1">
    <location>
        <begin position="79"/>
        <end position="98"/>
    </location>
</feature>
<comment type="caution">
    <text evidence="2">The sequence shown here is derived from an EMBL/GenBank/DDBJ whole genome shotgun (WGS) entry which is preliminary data.</text>
</comment>
<dbReference type="GeneID" id="85435614"/>
<sequence>MLPRLLFVLRTSATWSVWVPNLRQQDRPVDTKLNRRKKGRAHTFFPLQFISIIDSPVVVTLLHCHDYLANKTAGLGPPPLPFAREPEQSASGKTSFSSCYRFRPIPTEQARRHRSDPPPLLARFRPSEQTPARPARVVSEQKGTTRLRRLKMAPVTQRPVRDGTINWSAGALTLRRRQSKMNETHDRCVRLYRAKLETATQTHPATPWFSPSRFRPRHTQPNDMLSPACVARRRTHQGPANVDDR</sequence>
<feature type="region of interest" description="Disordered" evidence="1">
    <location>
        <begin position="203"/>
        <end position="224"/>
    </location>
</feature>
<name>A0AAD8V6B4_9PEZI</name>
<dbReference type="RefSeq" id="XP_060414474.1">
    <property type="nucleotide sequence ID" value="XM_060551374.1"/>
</dbReference>
<protein>
    <submittedName>
        <fullName evidence="2">Uncharacterized protein</fullName>
    </submittedName>
</protein>
<dbReference type="Proteomes" id="UP001230504">
    <property type="component" value="Unassembled WGS sequence"/>
</dbReference>
<dbReference type="EMBL" id="JAHLJV010000027">
    <property type="protein sequence ID" value="KAK1593150.1"/>
    <property type="molecule type" value="Genomic_DNA"/>
</dbReference>
<feature type="compositionally biased region" description="Polar residues" evidence="1">
    <location>
        <begin position="88"/>
        <end position="98"/>
    </location>
</feature>
<evidence type="ECO:0000256" key="1">
    <source>
        <dbReference type="SAM" id="MobiDB-lite"/>
    </source>
</evidence>
<reference evidence="2" key="1">
    <citation type="submission" date="2021-06" db="EMBL/GenBank/DDBJ databases">
        <title>Comparative genomics, transcriptomics and evolutionary studies reveal genomic signatures of adaptation to plant cell wall in hemibiotrophic fungi.</title>
        <authorList>
            <consortium name="DOE Joint Genome Institute"/>
            <person name="Baroncelli R."/>
            <person name="Diaz J.F."/>
            <person name="Benocci T."/>
            <person name="Peng M."/>
            <person name="Battaglia E."/>
            <person name="Haridas S."/>
            <person name="Andreopoulos W."/>
            <person name="Labutti K."/>
            <person name="Pangilinan J."/>
            <person name="Floch G.L."/>
            <person name="Makela M.R."/>
            <person name="Henrissat B."/>
            <person name="Grigoriev I.V."/>
            <person name="Crouch J.A."/>
            <person name="De Vries R.P."/>
            <person name="Sukno S.A."/>
            <person name="Thon M.R."/>
        </authorList>
    </citation>
    <scope>NUCLEOTIDE SEQUENCE</scope>
    <source>
        <strain evidence="2">CBS 125086</strain>
    </source>
</reference>
<organism evidence="2 3">
    <name type="scientific">Colletotrichum navitas</name>
    <dbReference type="NCBI Taxonomy" id="681940"/>
    <lineage>
        <taxon>Eukaryota</taxon>
        <taxon>Fungi</taxon>
        <taxon>Dikarya</taxon>
        <taxon>Ascomycota</taxon>
        <taxon>Pezizomycotina</taxon>
        <taxon>Sordariomycetes</taxon>
        <taxon>Hypocreomycetidae</taxon>
        <taxon>Glomerellales</taxon>
        <taxon>Glomerellaceae</taxon>
        <taxon>Colletotrichum</taxon>
        <taxon>Colletotrichum graminicola species complex</taxon>
    </lineage>
</organism>
<evidence type="ECO:0000313" key="3">
    <source>
        <dbReference type="Proteomes" id="UP001230504"/>
    </source>
</evidence>
<dbReference type="AlphaFoldDB" id="A0AAD8V6B4"/>
<evidence type="ECO:0000313" key="2">
    <source>
        <dbReference type="EMBL" id="KAK1593150.1"/>
    </source>
</evidence>
<gene>
    <name evidence="2" type="ORF">LY79DRAFT_189085</name>
</gene>
<feature type="region of interest" description="Disordered" evidence="1">
    <location>
        <begin position="107"/>
        <end position="144"/>
    </location>
</feature>
<proteinExistence type="predicted"/>
<accession>A0AAD8V6B4</accession>